<gene>
    <name evidence="1" type="ORF">GCM10007971_36140</name>
</gene>
<proteinExistence type="predicted"/>
<reference evidence="1" key="1">
    <citation type="journal article" date="2014" name="Int. J. Syst. Evol. Microbiol.">
        <title>Complete genome sequence of Corynebacterium casei LMG S-19264T (=DSM 44701T), isolated from a smear-ripened cheese.</title>
        <authorList>
            <consortium name="US DOE Joint Genome Institute (JGI-PGF)"/>
            <person name="Walter F."/>
            <person name="Albersmeier A."/>
            <person name="Kalinowski J."/>
            <person name="Ruckert C."/>
        </authorList>
    </citation>
    <scope>NUCLEOTIDE SEQUENCE</scope>
    <source>
        <strain evidence="1">JCM 17251</strain>
    </source>
</reference>
<reference evidence="1" key="2">
    <citation type="submission" date="2020-09" db="EMBL/GenBank/DDBJ databases">
        <authorList>
            <person name="Sun Q."/>
            <person name="Ohkuma M."/>
        </authorList>
    </citation>
    <scope>NUCLEOTIDE SEQUENCE</scope>
    <source>
        <strain evidence="1">JCM 17251</strain>
    </source>
</reference>
<protein>
    <submittedName>
        <fullName evidence="1">Uncharacterized protein</fullName>
    </submittedName>
</protein>
<evidence type="ECO:0000313" key="1">
    <source>
        <dbReference type="EMBL" id="GGN66315.1"/>
    </source>
</evidence>
<name>A0A917Y4B8_9BACI</name>
<keyword evidence="2" id="KW-1185">Reference proteome</keyword>
<dbReference type="RefSeq" id="WP_188859466.1">
    <property type="nucleotide sequence ID" value="NZ_BMOS01000045.1"/>
</dbReference>
<dbReference type="EMBL" id="BMOS01000045">
    <property type="protein sequence ID" value="GGN66315.1"/>
    <property type="molecule type" value="Genomic_DNA"/>
</dbReference>
<organism evidence="1 2">
    <name type="scientific">Oceanobacillus indicireducens</name>
    <dbReference type="NCBI Taxonomy" id="1004261"/>
    <lineage>
        <taxon>Bacteria</taxon>
        <taxon>Bacillati</taxon>
        <taxon>Bacillota</taxon>
        <taxon>Bacilli</taxon>
        <taxon>Bacillales</taxon>
        <taxon>Bacillaceae</taxon>
        <taxon>Oceanobacillus</taxon>
    </lineage>
</organism>
<comment type="caution">
    <text evidence="1">The sequence shown here is derived from an EMBL/GenBank/DDBJ whole genome shotgun (WGS) entry which is preliminary data.</text>
</comment>
<sequence>MNTQKIKVTEAAELLGVSPQFVRVGLQQGVLPIGTAVKMSSVWTYHISPKKLKEYIGEGLPWADELEEKQNDTQRTTILP</sequence>
<evidence type="ECO:0000313" key="2">
    <source>
        <dbReference type="Proteomes" id="UP000624041"/>
    </source>
</evidence>
<accession>A0A917Y4B8</accession>
<dbReference type="AlphaFoldDB" id="A0A917Y4B8"/>
<dbReference type="Proteomes" id="UP000624041">
    <property type="component" value="Unassembled WGS sequence"/>
</dbReference>